<dbReference type="Gene3D" id="3.40.50.2000">
    <property type="entry name" value="Glycogen Phosphorylase B"/>
    <property type="match status" value="2"/>
</dbReference>
<evidence type="ECO:0000313" key="2">
    <source>
        <dbReference type="EMBL" id="MTK20735.1"/>
    </source>
</evidence>
<evidence type="ECO:0000313" key="3">
    <source>
        <dbReference type="Proteomes" id="UP000487649"/>
    </source>
</evidence>
<proteinExistence type="predicted"/>
<dbReference type="EMBL" id="WMQE01000007">
    <property type="protein sequence ID" value="MTK20735.1"/>
    <property type="molecule type" value="Genomic_DNA"/>
</dbReference>
<name>A0A9X4XDP3_9FIRM</name>
<reference evidence="2 3" key="1">
    <citation type="journal article" date="2019" name="Nat. Med.">
        <title>A library of human gut bacterial isolates paired with longitudinal multiomics data enables mechanistic microbiome research.</title>
        <authorList>
            <person name="Poyet M."/>
            <person name="Groussin M."/>
            <person name="Gibbons S.M."/>
            <person name="Avila-Pacheco J."/>
            <person name="Jiang X."/>
            <person name="Kearney S.M."/>
            <person name="Perrotta A.R."/>
            <person name="Berdy B."/>
            <person name="Zhao S."/>
            <person name="Lieberman T.D."/>
            <person name="Swanson P.K."/>
            <person name="Smith M."/>
            <person name="Roesemann S."/>
            <person name="Alexander J.E."/>
            <person name="Rich S.A."/>
            <person name="Livny J."/>
            <person name="Vlamakis H."/>
            <person name="Clish C."/>
            <person name="Bullock K."/>
            <person name="Deik A."/>
            <person name="Scott J."/>
            <person name="Pierce K.A."/>
            <person name="Xavier R.J."/>
            <person name="Alm E.J."/>
        </authorList>
    </citation>
    <scope>NUCLEOTIDE SEQUENCE [LARGE SCALE GENOMIC DNA]</scope>
    <source>
        <strain evidence="2 3">BIOML-A198</strain>
    </source>
</reference>
<comment type="caution">
    <text evidence="2">The sequence shown here is derived from an EMBL/GenBank/DDBJ whole genome shotgun (WGS) entry which is preliminary data.</text>
</comment>
<sequence length="208" mass="23933">MNEIRIMMFIPGIIGGGVEQFLINCVKYFPETYKVTIIYQHEPNQVFLDKFHEVGCETIRIASKKENPLQNFWQSYKLIKKIKPHIVHSHMNQFSFIPLMMAQISNIKVRIAHSHISERGEEGLSKIINHLGITLTNIFCNYRISCGTEASYYLFKNSDSTIIKNGINIQKFRFNQGSRDEIRDNLGIADNIVLGNVGRLTNQKNQIG</sequence>
<feature type="domain" description="Glycosyltransferase subfamily 4-like N-terminal" evidence="1">
    <location>
        <begin position="16"/>
        <end position="169"/>
    </location>
</feature>
<protein>
    <submittedName>
        <fullName evidence="2">Glycosyltransferase</fullName>
    </submittedName>
</protein>
<dbReference type="RefSeq" id="WP_155222833.1">
    <property type="nucleotide sequence ID" value="NZ_JAMQUV010000008.1"/>
</dbReference>
<dbReference type="SUPFAM" id="SSF53756">
    <property type="entry name" value="UDP-Glycosyltransferase/glycogen phosphorylase"/>
    <property type="match status" value="1"/>
</dbReference>
<gene>
    <name evidence="2" type="ORF">GMA92_04685</name>
</gene>
<accession>A0A9X4XDP3</accession>
<organism evidence="2 3">
    <name type="scientific">Turicibacter sanguinis</name>
    <dbReference type="NCBI Taxonomy" id="154288"/>
    <lineage>
        <taxon>Bacteria</taxon>
        <taxon>Bacillati</taxon>
        <taxon>Bacillota</taxon>
        <taxon>Erysipelotrichia</taxon>
        <taxon>Erysipelotrichales</taxon>
        <taxon>Turicibacteraceae</taxon>
        <taxon>Turicibacter</taxon>
    </lineage>
</organism>
<dbReference type="Pfam" id="PF13439">
    <property type="entry name" value="Glyco_transf_4"/>
    <property type="match status" value="1"/>
</dbReference>
<evidence type="ECO:0000259" key="1">
    <source>
        <dbReference type="Pfam" id="PF13439"/>
    </source>
</evidence>
<dbReference type="AlphaFoldDB" id="A0A9X4XDP3"/>
<dbReference type="InterPro" id="IPR028098">
    <property type="entry name" value="Glyco_trans_4-like_N"/>
</dbReference>
<dbReference type="Proteomes" id="UP000487649">
    <property type="component" value="Unassembled WGS sequence"/>
</dbReference>